<name>A0A5Q2WDJ4_9CAUD</name>
<protein>
    <submittedName>
        <fullName evidence="1">Uncharacterized protein</fullName>
    </submittedName>
</protein>
<accession>A0A5Q2WDJ4</accession>
<keyword evidence="2" id="KW-1185">Reference proteome</keyword>
<dbReference type="Proteomes" id="UP000346466">
    <property type="component" value="Segment"/>
</dbReference>
<sequence>MTHLETKATYNDPDGEFEDDLRLELLNKYLLQGYDSTQLYFEDFTGHFINGVFTRTDNPESGFTVIKVSLIP</sequence>
<dbReference type="EMBL" id="MN444870">
    <property type="protein sequence ID" value="QGH75832.1"/>
    <property type="molecule type" value="Genomic_DNA"/>
</dbReference>
<dbReference type="RefSeq" id="YP_010246762.1">
    <property type="nucleotide sequence ID" value="NC_060137.1"/>
</dbReference>
<dbReference type="KEGG" id="vg:70081334"/>
<evidence type="ECO:0000313" key="1">
    <source>
        <dbReference type="EMBL" id="QGH75832.1"/>
    </source>
</evidence>
<proteinExistence type="predicted"/>
<evidence type="ECO:0000313" key="2">
    <source>
        <dbReference type="Proteomes" id="UP000346466"/>
    </source>
</evidence>
<organism evidence="1 2">
    <name type="scientific">Gordonia phage Syleon</name>
    <dbReference type="NCBI Taxonomy" id="2653718"/>
    <lineage>
        <taxon>Viruses</taxon>
        <taxon>Duplodnaviria</taxon>
        <taxon>Heunggongvirae</taxon>
        <taxon>Uroviricota</taxon>
        <taxon>Caudoviricetes</taxon>
        <taxon>Deeyouvirinae</taxon>
        <taxon>Octobienvirus</taxon>
        <taxon>Octobienvirus syleon</taxon>
    </lineage>
</organism>
<reference evidence="1 2" key="1">
    <citation type="submission" date="2019-09" db="EMBL/GenBank/DDBJ databases">
        <authorList>
            <person name="Falcon-Lizardi N."/>
            <person name="Rios-Rosa Y."/>
            <person name="Rivera-Cruz A."/>
            <person name="Rivera-Espinal N.S."/>
            <person name="Rodriguez-Cotto F.E."/>
            <person name="Rosa-Flores A.N."/>
            <person name="Rubin M.R."/>
            <person name="Vazquez E."/>
            <person name="Molloy S.D."/>
            <person name="Garlena R.A."/>
            <person name="Russell D.A."/>
            <person name="Pope W.H."/>
            <person name="Jacobs-Sera D."/>
            <person name="Hatfull G.F."/>
        </authorList>
    </citation>
    <scope>NUCLEOTIDE SEQUENCE [LARGE SCALE GENOMIC DNA]</scope>
</reference>
<gene>
    <name evidence="1" type="primary">109</name>
    <name evidence="1" type="ORF">SEA_SYLEON_109</name>
</gene>
<dbReference type="GeneID" id="70081334"/>